<sequence>MPAVRGPKQNAINEINDKFGERLFPLFDQHNDANFTTLFGDIFSTDVTIYVNGDLIKHDEVATGLKRVIGEFVKGQISTKKVLKAHETVISSNYTSHAGFIEIVHGEQKAKIQYQAFMRPERITKFAMTIHSESSQSSTEVKECACLAFPFLAPSLDGVEAELNKCFAPNIEIHHNGEKAQAITEIAELKRFRAALGTKPCGQDDVIWDPQNYIKFQHNQTELIAHIWGMKMVSAVLRCTSIFKHDFDETGMFAVMPGFSDFVHGYSLICVPCGIRRHFDARFRSTTADRSETSRTHSIDIT</sequence>
<organism evidence="1 2">
    <name type="scientific">Rickenella mellea</name>
    <dbReference type="NCBI Taxonomy" id="50990"/>
    <lineage>
        <taxon>Eukaryota</taxon>
        <taxon>Fungi</taxon>
        <taxon>Dikarya</taxon>
        <taxon>Basidiomycota</taxon>
        <taxon>Agaricomycotina</taxon>
        <taxon>Agaricomycetes</taxon>
        <taxon>Hymenochaetales</taxon>
        <taxon>Rickenellaceae</taxon>
        <taxon>Rickenella</taxon>
    </lineage>
</organism>
<accession>A0A4Y7PVC5</accession>
<dbReference type="EMBL" id="ML170201">
    <property type="protein sequence ID" value="TDL18998.1"/>
    <property type="molecule type" value="Genomic_DNA"/>
</dbReference>
<reference evidence="1 2" key="1">
    <citation type="submission" date="2018-06" db="EMBL/GenBank/DDBJ databases">
        <title>A transcriptomic atlas of mushroom development highlights an independent origin of complex multicellularity.</title>
        <authorList>
            <consortium name="DOE Joint Genome Institute"/>
            <person name="Krizsan K."/>
            <person name="Almasi E."/>
            <person name="Merenyi Z."/>
            <person name="Sahu N."/>
            <person name="Viragh M."/>
            <person name="Koszo T."/>
            <person name="Mondo S."/>
            <person name="Kiss B."/>
            <person name="Balint B."/>
            <person name="Kues U."/>
            <person name="Barry K."/>
            <person name="Hegedus J.C."/>
            <person name="Henrissat B."/>
            <person name="Johnson J."/>
            <person name="Lipzen A."/>
            <person name="Ohm R."/>
            <person name="Nagy I."/>
            <person name="Pangilinan J."/>
            <person name="Yan J."/>
            <person name="Xiong Y."/>
            <person name="Grigoriev I.V."/>
            <person name="Hibbett D.S."/>
            <person name="Nagy L.G."/>
        </authorList>
    </citation>
    <scope>NUCLEOTIDE SEQUENCE [LARGE SCALE GENOMIC DNA]</scope>
    <source>
        <strain evidence="1 2">SZMC22713</strain>
    </source>
</reference>
<name>A0A4Y7PVC5_9AGAM</name>
<dbReference type="Proteomes" id="UP000294933">
    <property type="component" value="Unassembled WGS sequence"/>
</dbReference>
<evidence type="ECO:0000313" key="2">
    <source>
        <dbReference type="Proteomes" id="UP000294933"/>
    </source>
</evidence>
<gene>
    <name evidence="1" type="ORF">BD410DRAFT_806107</name>
</gene>
<proteinExistence type="predicted"/>
<protein>
    <submittedName>
        <fullName evidence="1">Uncharacterized protein</fullName>
    </submittedName>
</protein>
<dbReference type="VEuPathDB" id="FungiDB:BD410DRAFT_806107"/>
<evidence type="ECO:0000313" key="1">
    <source>
        <dbReference type="EMBL" id="TDL18998.1"/>
    </source>
</evidence>
<keyword evidence="2" id="KW-1185">Reference proteome</keyword>
<dbReference type="AlphaFoldDB" id="A0A4Y7PVC5"/>